<dbReference type="EMBL" id="KB644413">
    <property type="protein sequence ID" value="EPS31514.1"/>
    <property type="molecule type" value="Genomic_DNA"/>
</dbReference>
<sequence length="335" mass="37017">MATAQVFPGPLRLEIRLGTVAILRTSGVTEEVFMTYEEMNEIIHPPGYIHGPSALFFERLTTSPADIDHTLDFTAEGARLLESEPCLLGVSYEFHCFFRYGDTHVIEVDETGRSAIQQPQFKLGSVDISYPDRIWDAAAGLYGSIDISRPPHSAAIHIMETITKAIWVEPNRSLIRLRVQIDKSSFGIKKVLLKRKSHHRCVAGLSAENAASALYLQVIEVQDLVITPDEENPNIIEATCKPLDEMVKLHRQWWEMSIASSAINHVLSDRSSCRAGEVSTSWKPVDILGTQTKIDTDSPPSATAKSIGRFGLGPLLGLATTILENIDVVGFFNCS</sequence>
<dbReference type="OrthoDB" id="10265971at2759"/>
<keyword evidence="2" id="KW-1185">Reference proteome</keyword>
<evidence type="ECO:0000313" key="2">
    <source>
        <dbReference type="Proteomes" id="UP000019376"/>
    </source>
</evidence>
<dbReference type="eggNOG" id="ENOG502SD2N">
    <property type="taxonomic scope" value="Eukaryota"/>
</dbReference>
<proteinExistence type="predicted"/>
<reference evidence="1 2" key="1">
    <citation type="journal article" date="2013" name="PLoS ONE">
        <title>Genomic and secretomic analyses reveal unique features of the lignocellulolytic enzyme system of Penicillium decumbens.</title>
        <authorList>
            <person name="Liu G."/>
            <person name="Zhang L."/>
            <person name="Wei X."/>
            <person name="Zou G."/>
            <person name="Qin Y."/>
            <person name="Ma L."/>
            <person name="Li J."/>
            <person name="Zheng H."/>
            <person name="Wang S."/>
            <person name="Wang C."/>
            <person name="Xun L."/>
            <person name="Zhao G.-P."/>
            <person name="Zhou Z."/>
            <person name="Qu Y."/>
        </authorList>
    </citation>
    <scope>NUCLEOTIDE SEQUENCE [LARGE SCALE GENOMIC DNA]</scope>
    <source>
        <strain evidence="2">114-2 / CGMCC 5302</strain>
    </source>
</reference>
<dbReference type="Proteomes" id="UP000019376">
    <property type="component" value="Unassembled WGS sequence"/>
</dbReference>
<name>S7ZMD8_PENO1</name>
<dbReference type="STRING" id="933388.S7ZMD8"/>
<organism evidence="1 2">
    <name type="scientific">Penicillium oxalicum (strain 114-2 / CGMCC 5302)</name>
    <name type="common">Penicillium decumbens</name>
    <dbReference type="NCBI Taxonomy" id="933388"/>
    <lineage>
        <taxon>Eukaryota</taxon>
        <taxon>Fungi</taxon>
        <taxon>Dikarya</taxon>
        <taxon>Ascomycota</taxon>
        <taxon>Pezizomycotina</taxon>
        <taxon>Eurotiomycetes</taxon>
        <taxon>Eurotiomycetidae</taxon>
        <taxon>Eurotiales</taxon>
        <taxon>Aspergillaceae</taxon>
        <taxon>Penicillium</taxon>
    </lineage>
</organism>
<dbReference type="HOGENOM" id="CLU_829244_0_0_1"/>
<accession>S7ZMD8</accession>
<dbReference type="AlphaFoldDB" id="S7ZMD8"/>
<evidence type="ECO:0000313" key="1">
    <source>
        <dbReference type="EMBL" id="EPS31514.1"/>
    </source>
</evidence>
<dbReference type="PhylomeDB" id="S7ZMD8"/>
<gene>
    <name evidence="1" type="ORF">PDE_06469</name>
</gene>
<protein>
    <submittedName>
        <fullName evidence="1">Uncharacterized protein</fullName>
    </submittedName>
</protein>